<dbReference type="STRING" id="98765.A0A2R6NHG3"/>
<protein>
    <submittedName>
        <fullName evidence="2">Uncharacterized protein</fullName>
    </submittedName>
</protein>
<evidence type="ECO:0000313" key="3">
    <source>
        <dbReference type="Proteomes" id="UP000186601"/>
    </source>
</evidence>
<feature type="compositionally biased region" description="Polar residues" evidence="1">
    <location>
        <begin position="150"/>
        <end position="167"/>
    </location>
</feature>
<dbReference type="AlphaFoldDB" id="A0A2R6NHG3"/>
<proteinExistence type="predicted"/>
<gene>
    <name evidence="2" type="ORF">PHLCEN_2v12379</name>
</gene>
<evidence type="ECO:0000313" key="2">
    <source>
        <dbReference type="EMBL" id="PSR71731.1"/>
    </source>
</evidence>
<feature type="region of interest" description="Disordered" evidence="1">
    <location>
        <begin position="150"/>
        <end position="184"/>
    </location>
</feature>
<accession>A0A2R6NHG3</accession>
<dbReference type="EMBL" id="MLYV02001245">
    <property type="protein sequence ID" value="PSR71731.1"/>
    <property type="molecule type" value="Genomic_DNA"/>
</dbReference>
<sequence length="333" mass="36096">MANEPHGDIEVILPPPNLSPRQAKSRRSPAHQTVEPPSMRIKLLRRARTLEIARHIVSRHGSTAGEWTKKVIPVLGTASQIADEDWNLMESTEQAGLNILWSFLRVCEALDKMDSTTSVTSNPTLAVPPPAGCQPSTITTKCTARQVQRPYTSSALPPGTNQPTRPSRPSGIDDISAPSDSVSSNALDKRTCSILTAATSNTTVLPSIQLAPRPAKFSNTSLSRTSEESKTFTGGPQPQSAYPAGCPVRSFARYVPSVGWCTRYRNGQSLKYKVLLADGGSLEIDPETERINRSVERPHSGHFRGDSSHSAGAHDTLQILEKVLDAFASDERP</sequence>
<organism evidence="2 3">
    <name type="scientific">Hermanssonia centrifuga</name>
    <dbReference type="NCBI Taxonomy" id="98765"/>
    <lineage>
        <taxon>Eukaryota</taxon>
        <taxon>Fungi</taxon>
        <taxon>Dikarya</taxon>
        <taxon>Basidiomycota</taxon>
        <taxon>Agaricomycotina</taxon>
        <taxon>Agaricomycetes</taxon>
        <taxon>Polyporales</taxon>
        <taxon>Meruliaceae</taxon>
        <taxon>Hermanssonia</taxon>
    </lineage>
</organism>
<name>A0A2R6NHG3_9APHY</name>
<evidence type="ECO:0000256" key="1">
    <source>
        <dbReference type="SAM" id="MobiDB-lite"/>
    </source>
</evidence>
<comment type="caution">
    <text evidence="2">The sequence shown here is derived from an EMBL/GenBank/DDBJ whole genome shotgun (WGS) entry which is preliminary data.</text>
</comment>
<feature type="compositionally biased region" description="Polar residues" evidence="1">
    <location>
        <begin position="231"/>
        <end position="240"/>
    </location>
</feature>
<keyword evidence="3" id="KW-1185">Reference proteome</keyword>
<dbReference type="OrthoDB" id="408964at2759"/>
<feature type="region of interest" description="Disordered" evidence="1">
    <location>
        <begin position="117"/>
        <end position="137"/>
    </location>
</feature>
<dbReference type="Proteomes" id="UP000186601">
    <property type="component" value="Unassembled WGS sequence"/>
</dbReference>
<reference evidence="2 3" key="1">
    <citation type="submission" date="2018-02" db="EMBL/GenBank/DDBJ databases">
        <title>Genome sequence of the basidiomycete white-rot fungus Phlebia centrifuga.</title>
        <authorList>
            <person name="Granchi Z."/>
            <person name="Peng M."/>
            <person name="de Vries R.P."/>
            <person name="Hilden K."/>
            <person name="Makela M.R."/>
            <person name="Grigoriev I."/>
            <person name="Riley R."/>
        </authorList>
    </citation>
    <scope>NUCLEOTIDE SEQUENCE [LARGE SCALE GENOMIC DNA]</scope>
    <source>
        <strain evidence="2 3">FBCC195</strain>
    </source>
</reference>
<feature type="region of interest" description="Disordered" evidence="1">
    <location>
        <begin position="1"/>
        <end position="35"/>
    </location>
</feature>
<feature type="region of interest" description="Disordered" evidence="1">
    <location>
        <begin position="217"/>
        <end position="241"/>
    </location>
</feature>